<dbReference type="NCBIfam" id="TIGR01572">
    <property type="entry name" value="A_thl_para_3677"/>
    <property type="match status" value="1"/>
</dbReference>
<dbReference type="AlphaFoldDB" id="R0GD73"/>
<accession>R0GD73</accession>
<reference evidence="2" key="1">
    <citation type="journal article" date="2013" name="Nat. Genet.">
        <title>The Capsella rubella genome and the genomic consequences of rapid mating system evolution.</title>
        <authorList>
            <person name="Slotte T."/>
            <person name="Hazzouri K.M."/>
            <person name="Agren J.A."/>
            <person name="Koenig D."/>
            <person name="Maumus F."/>
            <person name="Guo Y.L."/>
            <person name="Steige K."/>
            <person name="Platts A.E."/>
            <person name="Escobar J.S."/>
            <person name="Newman L.K."/>
            <person name="Wang W."/>
            <person name="Mandakova T."/>
            <person name="Vello E."/>
            <person name="Smith L.M."/>
            <person name="Henz S.R."/>
            <person name="Steffen J."/>
            <person name="Takuno S."/>
            <person name="Brandvain Y."/>
            <person name="Coop G."/>
            <person name="Andolfatto P."/>
            <person name="Hu T.T."/>
            <person name="Blanchette M."/>
            <person name="Clark R.M."/>
            <person name="Quesneville H."/>
            <person name="Nordborg M."/>
            <person name="Gaut B.S."/>
            <person name="Lysak M.A."/>
            <person name="Jenkins J."/>
            <person name="Grimwood J."/>
            <person name="Chapman J."/>
            <person name="Prochnik S."/>
            <person name="Shu S."/>
            <person name="Rokhsar D."/>
            <person name="Schmutz J."/>
            <person name="Weigel D."/>
            <person name="Wright S.I."/>
        </authorList>
    </citation>
    <scope>NUCLEOTIDE SEQUENCE [LARGE SCALE GENOMIC DNA]</scope>
    <source>
        <strain evidence="2">cv. Monte Gargano</strain>
    </source>
</reference>
<dbReference type="Proteomes" id="UP000029121">
    <property type="component" value="Unassembled WGS sequence"/>
</dbReference>
<name>R0GD73_9BRAS</name>
<proteinExistence type="predicted"/>
<dbReference type="EMBL" id="KB870812">
    <property type="protein sequence ID" value="EOA14654.1"/>
    <property type="molecule type" value="Genomic_DNA"/>
</dbReference>
<evidence type="ECO:0000313" key="1">
    <source>
        <dbReference type="EMBL" id="EOA14654.1"/>
    </source>
</evidence>
<feature type="non-terminal residue" evidence="1">
    <location>
        <position position="1"/>
    </location>
</feature>
<dbReference type="PANTHER" id="PTHR31260">
    <property type="entry name" value="CYSTATIN/MONELLIN SUPERFAMILY PROTEIN"/>
    <property type="match status" value="1"/>
</dbReference>
<evidence type="ECO:0000313" key="2">
    <source>
        <dbReference type="Proteomes" id="UP000029121"/>
    </source>
</evidence>
<sequence>DFGFDFDFPGITESPMPFDYDIILYARLGLHCYNLHNGTNLKFVHWVKFTTMCTSYCDYYITLEAMDPACNSVISFQTLYSSFGRSMEDVYTWQILACRPTCNKAVNDNWDRDEAMDQYYPAKMPKWLSDEALTSDNKKYYHVKESELHENDWLHLFMEIAFLEANPYKGDSSTGFSADLRAIIRKTMDGIPEHMTLEFTSQCG</sequence>
<organism evidence="1 2">
    <name type="scientific">Capsella rubella</name>
    <dbReference type="NCBI Taxonomy" id="81985"/>
    <lineage>
        <taxon>Eukaryota</taxon>
        <taxon>Viridiplantae</taxon>
        <taxon>Streptophyta</taxon>
        <taxon>Embryophyta</taxon>
        <taxon>Tracheophyta</taxon>
        <taxon>Spermatophyta</taxon>
        <taxon>Magnoliopsida</taxon>
        <taxon>eudicotyledons</taxon>
        <taxon>Gunneridae</taxon>
        <taxon>Pentapetalae</taxon>
        <taxon>rosids</taxon>
        <taxon>malvids</taxon>
        <taxon>Brassicales</taxon>
        <taxon>Brassicaceae</taxon>
        <taxon>Camelineae</taxon>
        <taxon>Capsella</taxon>
    </lineage>
</organism>
<dbReference type="PANTHER" id="PTHR31260:SF74">
    <property type="entry name" value="(RAPE) HYPOTHETICAL PROTEIN"/>
    <property type="match status" value="1"/>
</dbReference>
<gene>
    <name evidence="1" type="ORF">CARUB_v10027915mg</name>
</gene>
<dbReference type="InterPro" id="IPR006462">
    <property type="entry name" value="MS5"/>
</dbReference>
<dbReference type="Pfam" id="PF04776">
    <property type="entry name" value="protein_MS5"/>
    <property type="match status" value="1"/>
</dbReference>
<protein>
    <submittedName>
        <fullName evidence="1">Uncharacterized protein</fullName>
    </submittedName>
</protein>
<keyword evidence="2" id="KW-1185">Reference proteome</keyword>